<comment type="caution">
    <text evidence="1">The sequence shown here is derived from an EMBL/GenBank/DDBJ whole genome shotgun (WGS) entry which is preliminary data.</text>
</comment>
<protein>
    <submittedName>
        <fullName evidence="1">Uncharacterized protein</fullName>
    </submittedName>
</protein>
<accession>A0A0F4LR81</accession>
<dbReference type="STRING" id="1218492.JG30_14990"/>
<dbReference type="PATRIC" id="fig|1218492.5.peg.1553"/>
<gene>
    <name evidence="1" type="ORF">JG30_14990</name>
</gene>
<reference evidence="1 2" key="1">
    <citation type="submission" date="2015-01" db="EMBL/GenBank/DDBJ databases">
        <title>Comparative genomics of the lactic acid bacteria isolated from the honey bee gut.</title>
        <authorList>
            <person name="Ellegaard K.M."/>
            <person name="Tamarit D."/>
            <person name="Javelind E."/>
            <person name="Olofsson T."/>
            <person name="Andersson S.G."/>
            <person name="Vasquez A."/>
        </authorList>
    </citation>
    <scope>NUCLEOTIDE SEQUENCE [LARGE SCALE GENOMIC DNA]</scope>
    <source>
        <strain evidence="1 2">Bin4</strain>
    </source>
</reference>
<dbReference type="Proteomes" id="UP000033558">
    <property type="component" value="Unassembled WGS sequence"/>
</dbReference>
<dbReference type="HOGENOM" id="CLU_104566_1_0_9"/>
<proteinExistence type="predicted"/>
<sequence>MQITTQQFQELVAQQNYQQETNTLKLTRRLAKSKLTAITQQLCQQFQAAVDAGYLVDAQVEISGLPCPVTASLQTGIINLPLQDSAKLSHFFAAEEKRTVTANLVVVSEAINASGLRIDQVIADASQIMTAQATVQDLLTTNLQQIIDHCDHPAKSATNEA</sequence>
<keyword evidence="2" id="KW-1185">Reference proteome</keyword>
<organism evidence="1 2">
    <name type="scientific">Bombilactobacillus mellifer</name>
    <dbReference type="NCBI Taxonomy" id="1218492"/>
    <lineage>
        <taxon>Bacteria</taxon>
        <taxon>Bacillati</taxon>
        <taxon>Bacillota</taxon>
        <taxon>Bacilli</taxon>
        <taxon>Lactobacillales</taxon>
        <taxon>Lactobacillaceae</taxon>
        <taxon>Bombilactobacillus</taxon>
    </lineage>
</organism>
<dbReference type="AlphaFoldDB" id="A0A0F4LR81"/>
<name>A0A0F4LR81_9LACO</name>
<dbReference type="EMBL" id="JXJQ01000010">
    <property type="protein sequence ID" value="KJY60809.1"/>
    <property type="molecule type" value="Genomic_DNA"/>
</dbReference>
<evidence type="ECO:0000313" key="1">
    <source>
        <dbReference type="EMBL" id="KJY60809.1"/>
    </source>
</evidence>
<dbReference type="RefSeq" id="WP_046317661.1">
    <property type="nucleotide sequence ID" value="NZ_JAMBJK010000002.1"/>
</dbReference>
<evidence type="ECO:0000313" key="2">
    <source>
        <dbReference type="Proteomes" id="UP000033558"/>
    </source>
</evidence>
<dbReference type="OrthoDB" id="2296476at2"/>